<dbReference type="PANTHER" id="PTHR33408">
    <property type="entry name" value="TRANSPOSASE"/>
    <property type="match status" value="1"/>
</dbReference>
<dbReference type="InterPro" id="IPR008490">
    <property type="entry name" value="Transposase_InsH_N"/>
</dbReference>
<evidence type="ECO:0000313" key="5">
    <source>
        <dbReference type="Proteomes" id="UP001059950"/>
    </source>
</evidence>
<feature type="domain" description="Transposase IS4-like" evidence="2">
    <location>
        <begin position="275"/>
        <end position="441"/>
    </location>
</feature>
<dbReference type="EMBL" id="CP073344">
    <property type="protein sequence ID" value="UTW03063.1"/>
    <property type="molecule type" value="Genomic_DNA"/>
</dbReference>
<evidence type="ECO:0000259" key="2">
    <source>
        <dbReference type="Pfam" id="PF01609"/>
    </source>
</evidence>
<dbReference type="NCBIfam" id="NF033551">
    <property type="entry name" value="transpos_IS1182"/>
    <property type="match status" value="1"/>
</dbReference>
<keyword evidence="5" id="KW-1185">Reference proteome</keyword>
<name>A0ABY5GUF2_9GAMM</name>
<dbReference type="Pfam" id="PF05598">
    <property type="entry name" value="DUF772"/>
    <property type="match status" value="1"/>
</dbReference>
<dbReference type="PANTHER" id="PTHR33408:SF2">
    <property type="entry name" value="TRANSPOSASE DDE DOMAIN-CONTAINING PROTEIN"/>
    <property type="match status" value="1"/>
</dbReference>
<dbReference type="Pfam" id="PF01609">
    <property type="entry name" value="DDE_Tnp_1"/>
    <property type="match status" value="1"/>
</dbReference>
<evidence type="ECO:0000313" key="4">
    <source>
        <dbReference type="EMBL" id="UTW03063.1"/>
    </source>
</evidence>
<sequence length="451" mass="50535">MSRFVTADRDTVFLFPPSVSDWLPEDHLARFIVEIVDQLDLSELTQQYTGRGSKAHHPAVLLGLLIYGYATGVFSSRKIERATYDSVAFRYVAANTHPDHDTIAAFRRRFLPHFEALFVQVLLLAQEMNLVKLGRIALDGTKIKANASKHKALSYAHAKRIEKQLHAEVEALTALAEEADQTPVVDGLDIPAEIARRETRLEALAAAKVAIEVRAQERFEREQAEYQRKQERRQAQRDVGKKPKGREPIPPEPGPKDKDQVNLTDDESRIMPVSGGGFEQCYNAQASVDTETMLIMSTHVTQAPNDKQQIEPALKPLTALPVKLGKVTDLLADTGYFSANNVSLCTQANVDPLLAIARDQHHLSVFERFAPDLPAPETDDSLSLMKHRLTTKTGRALYGLRKQTVEPVFGIIKHVMGFRQFSMRGVDKVTGEWTLVTLAWNVKRMNVLRMA</sequence>
<accession>A0ABY5GUF2</accession>
<dbReference type="Proteomes" id="UP001059950">
    <property type="component" value="Chromosome"/>
</dbReference>
<evidence type="ECO:0000259" key="3">
    <source>
        <dbReference type="Pfam" id="PF05598"/>
    </source>
</evidence>
<gene>
    <name evidence="4" type="ORF">KDX31_17305</name>
</gene>
<evidence type="ECO:0000256" key="1">
    <source>
        <dbReference type="SAM" id="MobiDB-lite"/>
    </source>
</evidence>
<protein>
    <submittedName>
        <fullName evidence="4">IS1182 family transposase</fullName>
    </submittedName>
</protein>
<organism evidence="4 5">
    <name type="scientific">Amphritea atlantica</name>
    <dbReference type="NCBI Taxonomy" id="355243"/>
    <lineage>
        <taxon>Bacteria</taxon>
        <taxon>Pseudomonadati</taxon>
        <taxon>Pseudomonadota</taxon>
        <taxon>Gammaproteobacteria</taxon>
        <taxon>Oceanospirillales</taxon>
        <taxon>Oceanospirillaceae</taxon>
        <taxon>Amphritea</taxon>
    </lineage>
</organism>
<dbReference type="InterPro" id="IPR047629">
    <property type="entry name" value="IS1182_transpos"/>
</dbReference>
<feature type="compositionally biased region" description="Basic and acidic residues" evidence="1">
    <location>
        <begin position="224"/>
        <end position="260"/>
    </location>
</feature>
<dbReference type="InterPro" id="IPR002559">
    <property type="entry name" value="Transposase_11"/>
</dbReference>
<feature type="domain" description="Transposase InsH N-terminal" evidence="3">
    <location>
        <begin position="19"/>
        <end position="109"/>
    </location>
</feature>
<reference evidence="4" key="1">
    <citation type="submission" date="2021-04" db="EMBL/GenBank/DDBJ databases">
        <title>Oceanospirillales bacteria with DddD are important DMSP degraders in coastal seawater.</title>
        <authorList>
            <person name="Liu J."/>
        </authorList>
    </citation>
    <scope>NUCLEOTIDE SEQUENCE</scope>
    <source>
        <strain evidence="4">GY6</strain>
    </source>
</reference>
<feature type="region of interest" description="Disordered" evidence="1">
    <location>
        <begin position="224"/>
        <end position="262"/>
    </location>
</feature>
<proteinExistence type="predicted"/>